<name>A0ACA9Y9J4_9ASCO</name>
<comment type="caution">
    <text evidence="1">The sequence shown here is derived from an EMBL/GenBank/DDBJ whole genome shotgun (WGS) entry which is preliminary data.</text>
</comment>
<keyword evidence="2" id="KW-1185">Reference proteome</keyword>
<protein>
    <submittedName>
        <fullName evidence="1">DNA polymerase epsilon subunit D</fullName>
    </submittedName>
</protein>
<organism evidence="1 2">
    <name type="scientific">[Candida] jaroonii</name>
    <dbReference type="NCBI Taxonomy" id="467808"/>
    <lineage>
        <taxon>Eukaryota</taxon>
        <taxon>Fungi</taxon>
        <taxon>Dikarya</taxon>
        <taxon>Ascomycota</taxon>
        <taxon>Saccharomycotina</taxon>
        <taxon>Pichiomycetes</taxon>
        <taxon>Debaryomycetaceae</taxon>
        <taxon>Yamadazyma</taxon>
    </lineage>
</organism>
<accession>A0ACA9Y9J4</accession>
<reference evidence="1" key="1">
    <citation type="submission" date="2022-06" db="EMBL/GenBank/DDBJ databases">
        <authorList>
            <person name="Legras J.-L."/>
            <person name="Devillers H."/>
            <person name="Grondin C."/>
        </authorList>
    </citation>
    <scope>NUCLEOTIDE SEQUENCE</scope>
    <source>
        <strain evidence="1">CLIB 1444</strain>
    </source>
</reference>
<evidence type="ECO:0000313" key="2">
    <source>
        <dbReference type="Proteomes" id="UP001152531"/>
    </source>
</evidence>
<proteinExistence type="predicted"/>
<dbReference type="Proteomes" id="UP001152531">
    <property type="component" value="Unassembled WGS sequence"/>
</dbReference>
<sequence>MDRPLDANWTNEDYEIKEQDRFLPIANGRVMKSALPPHGKLSKESKVCIQECVSEFISFVTSQAVDKCKIEKRKTLNGEDILWAMYTLGFENYSETLKIYLAKYREFEQQEAEKKPQRRRRKRPDEEKFDYESDFLSEDISPTNSDGNPDYLKINELTNGLNPNFTFNDNNLTEFNMSQRPSVNNYLLLPSSNANSRRQSRNNDINNFEEFVERMD</sequence>
<dbReference type="EMBL" id="CALSDN010000006">
    <property type="protein sequence ID" value="CAH6721454.1"/>
    <property type="molecule type" value="Genomic_DNA"/>
</dbReference>
<evidence type="ECO:0000313" key="1">
    <source>
        <dbReference type="EMBL" id="CAH6721454.1"/>
    </source>
</evidence>
<gene>
    <name evidence="1" type="ORF">CLIB1444_06S02542</name>
</gene>